<dbReference type="EMBL" id="JAMZEC010000001">
    <property type="protein sequence ID" value="MCP2348179.1"/>
    <property type="molecule type" value="Genomic_DNA"/>
</dbReference>
<protein>
    <submittedName>
        <fullName evidence="1">Uncharacterized protein</fullName>
    </submittedName>
</protein>
<comment type="caution">
    <text evidence="1">The sequence shown here is derived from an EMBL/GenBank/DDBJ whole genome shotgun (WGS) entry which is preliminary data.</text>
</comment>
<name>A0ABT1K2F3_9ACTN</name>
<reference evidence="1 2" key="1">
    <citation type="submission" date="2022-06" db="EMBL/GenBank/DDBJ databases">
        <title>Sequencing the genomes of 1000 actinobacteria strains.</title>
        <authorList>
            <person name="Klenk H.-P."/>
        </authorList>
    </citation>
    <scope>NUCLEOTIDE SEQUENCE [LARGE SCALE GENOMIC DNA]</scope>
    <source>
        <strain evidence="1 2">DSM 44170</strain>
    </source>
</reference>
<evidence type="ECO:0000313" key="2">
    <source>
        <dbReference type="Proteomes" id="UP001320766"/>
    </source>
</evidence>
<evidence type="ECO:0000313" key="1">
    <source>
        <dbReference type="EMBL" id="MCP2348179.1"/>
    </source>
</evidence>
<accession>A0ABT1K2F3</accession>
<gene>
    <name evidence="1" type="ORF">HD595_004301</name>
</gene>
<keyword evidence="2" id="KW-1185">Reference proteome</keyword>
<proteinExistence type="predicted"/>
<organism evidence="1 2">
    <name type="scientific">Nonomuraea roseoviolacea subsp. carminata</name>
    <dbReference type="NCBI Taxonomy" id="160689"/>
    <lineage>
        <taxon>Bacteria</taxon>
        <taxon>Bacillati</taxon>
        <taxon>Actinomycetota</taxon>
        <taxon>Actinomycetes</taxon>
        <taxon>Streptosporangiales</taxon>
        <taxon>Streptosporangiaceae</taxon>
        <taxon>Nonomuraea</taxon>
    </lineage>
</organism>
<sequence length="72" mass="7685">MRAVLAGEVRPVGGDPVGGPQLGERLALAQVNQHQQGLLSRVEQPPGRLDRLMMPADHSGDVDEKASVMLEC</sequence>
<dbReference type="Proteomes" id="UP001320766">
    <property type="component" value="Unassembled WGS sequence"/>
</dbReference>